<keyword evidence="2" id="KW-1185">Reference proteome</keyword>
<name>A0A4Y7K733_PAPSO</name>
<reference evidence="1 2" key="1">
    <citation type="journal article" date="2018" name="Science">
        <title>The opium poppy genome and morphinan production.</title>
        <authorList>
            <person name="Guo L."/>
            <person name="Winzer T."/>
            <person name="Yang X."/>
            <person name="Li Y."/>
            <person name="Ning Z."/>
            <person name="He Z."/>
            <person name="Teodor R."/>
            <person name="Lu Y."/>
            <person name="Bowser T.A."/>
            <person name="Graham I.A."/>
            <person name="Ye K."/>
        </authorList>
    </citation>
    <scope>NUCLEOTIDE SEQUENCE [LARGE SCALE GENOMIC DNA]</scope>
    <source>
        <strain evidence="2">cv. HN1</strain>
        <tissue evidence="1">Leaves</tissue>
    </source>
</reference>
<feature type="non-terminal residue" evidence="1">
    <location>
        <position position="1"/>
    </location>
</feature>
<gene>
    <name evidence="1" type="ORF">C5167_031393</name>
</gene>
<dbReference type="Gramene" id="RZC68142">
    <property type="protein sequence ID" value="RZC68142"/>
    <property type="gene ID" value="C5167_031393"/>
</dbReference>
<protein>
    <submittedName>
        <fullName evidence="1">Uncharacterized protein</fullName>
    </submittedName>
</protein>
<proteinExistence type="predicted"/>
<evidence type="ECO:0000313" key="2">
    <source>
        <dbReference type="Proteomes" id="UP000316621"/>
    </source>
</evidence>
<dbReference type="AlphaFoldDB" id="A0A4Y7K733"/>
<sequence>LSYKFPNSFVWISNTQNINPRKQVIPTKTQSIFHTLTGFRVLSIESSTIPRCDSISQKQRSASRDAFKKKKKIDAWIDKNIISYILCWWRCSVQWLKKNKKKKKKWQKLLRM</sequence>
<organism evidence="1 2">
    <name type="scientific">Papaver somniferum</name>
    <name type="common">Opium poppy</name>
    <dbReference type="NCBI Taxonomy" id="3469"/>
    <lineage>
        <taxon>Eukaryota</taxon>
        <taxon>Viridiplantae</taxon>
        <taxon>Streptophyta</taxon>
        <taxon>Embryophyta</taxon>
        <taxon>Tracheophyta</taxon>
        <taxon>Spermatophyta</taxon>
        <taxon>Magnoliopsida</taxon>
        <taxon>Ranunculales</taxon>
        <taxon>Papaveraceae</taxon>
        <taxon>Papaveroideae</taxon>
        <taxon>Papaver</taxon>
    </lineage>
</organism>
<evidence type="ECO:0000313" key="1">
    <source>
        <dbReference type="EMBL" id="RZC68142.1"/>
    </source>
</evidence>
<dbReference type="EMBL" id="CM010721">
    <property type="protein sequence ID" value="RZC68142.1"/>
    <property type="molecule type" value="Genomic_DNA"/>
</dbReference>
<dbReference type="Proteomes" id="UP000316621">
    <property type="component" value="Chromosome 7"/>
</dbReference>
<accession>A0A4Y7K733</accession>